<evidence type="ECO:0000313" key="1">
    <source>
        <dbReference type="EMBL" id="AKM33322.1"/>
    </source>
</evidence>
<reference evidence="1" key="1">
    <citation type="submission" date="2016-06" db="EMBL/GenBank/DDBJ databases">
        <title>Complete Genome Sequence of Pandoraea faecigallinarum DSM-23572.</title>
        <authorList>
            <person name="Yong D."/>
            <person name="Ee R."/>
            <person name="Lim Y.-L."/>
            <person name="Yin W.-F."/>
            <person name="Chan K.-G."/>
        </authorList>
    </citation>
    <scope>NUCLEOTIDE SEQUENCE</scope>
    <source>
        <strain evidence="1">DSM 23572</strain>
        <plasmid evidence="1">pPF72-1</plasmid>
    </source>
</reference>
<dbReference type="KEGG" id="pfg:AB870_24315"/>
<protein>
    <submittedName>
        <fullName evidence="1">Uncharacterized protein</fullName>
    </submittedName>
</protein>
<organism evidence="1 2">
    <name type="scientific">Pandoraea faecigallinarum</name>
    <dbReference type="NCBI Taxonomy" id="656179"/>
    <lineage>
        <taxon>Bacteria</taxon>
        <taxon>Pseudomonadati</taxon>
        <taxon>Pseudomonadota</taxon>
        <taxon>Betaproteobacteria</taxon>
        <taxon>Burkholderiales</taxon>
        <taxon>Burkholderiaceae</taxon>
        <taxon>Pandoraea</taxon>
    </lineage>
</organism>
<evidence type="ECO:0000313" key="2">
    <source>
        <dbReference type="Proteomes" id="UP000035651"/>
    </source>
</evidence>
<name>A0A0H3X017_9BURK</name>
<keyword evidence="2" id="KW-1185">Reference proteome</keyword>
<dbReference type="PATRIC" id="fig|656179.3.peg.5219"/>
<dbReference type="EMBL" id="CP011808">
    <property type="protein sequence ID" value="AKM33322.1"/>
    <property type="molecule type" value="Genomic_DNA"/>
</dbReference>
<keyword evidence="1" id="KW-0614">Plasmid</keyword>
<dbReference type="Pfam" id="PF13604">
    <property type="entry name" value="AAA_30"/>
    <property type="match status" value="1"/>
</dbReference>
<geneLocation type="plasmid" evidence="1 2">
    <name>pPF72-1</name>
</geneLocation>
<accession>A0A0H3X017</accession>
<proteinExistence type="predicted"/>
<sequence>MAVPGFAGIGKSFMTHSAKARLEERGYRVTALAPYGSQKTALEGERIEARTRQSMLKAKDKHIDGKPVVFIDEAGAKRARQYWT</sequence>
<dbReference type="AlphaFoldDB" id="A0A0H3X017"/>
<dbReference type="InterPro" id="IPR027417">
    <property type="entry name" value="P-loop_NTPase"/>
</dbReference>
<dbReference type="Proteomes" id="UP000035651">
    <property type="component" value="Plasmid pPF72-1"/>
</dbReference>
<dbReference type="Gene3D" id="3.40.50.300">
    <property type="entry name" value="P-loop containing nucleotide triphosphate hydrolases"/>
    <property type="match status" value="1"/>
</dbReference>
<gene>
    <name evidence="1" type="ORF">AB870_24315</name>
</gene>